<gene>
    <name evidence="2" type="ORF">ACFPCV_15360</name>
</gene>
<protein>
    <submittedName>
        <fullName evidence="2">Panacea domain-containing protein</fullName>
    </submittedName>
</protein>
<dbReference type="EMBL" id="JBHSIS010000006">
    <property type="protein sequence ID" value="MFC4854882.1"/>
    <property type="molecule type" value="Genomic_DNA"/>
</dbReference>
<proteinExistence type="predicted"/>
<accession>A0ABV9S347</accession>
<organism evidence="2 3">
    <name type="scientific">Actinophytocola glycyrrhizae</name>
    <dbReference type="NCBI Taxonomy" id="2044873"/>
    <lineage>
        <taxon>Bacteria</taxon>
        <taxon>Bacillati</taxon>
        <taxon>Actinomycetota</taxon>
        <taxon>Actinomycetes</taxon>
        <taxon>Pseudonocardiales</taxon>
        <taxon>Pseudonocardiaceae</taxon>
    </lineage>
</organism>
<comment type="caution">
    <text evidence="2">The sequence shown here is derived from an EMBL/GenBank/DDBJ whole genome shotgun (WGS) entry which is preliminary data.</text>
</comment>
<evidence type="ECO:0000313" key="3">
    <source>
        <dbReference type="Proteomes" id="UP001595859"/>
    </source>
</evidence>
<dbReference type="Proteomes" id="UP001595859">
    <property type="component" value="Unassembled WGS sequence"/>
</dbReference>
<evidence type="ECO:0000313" key="2">
    <source>
        <dbReference type="EMBL" id="MFC4854882.1"/>
    </source>
</evidence>
<reference evidence="3" key="1">
    <citation type="journal article" date="2019" name="Int. J. Syst. Evol. Microbiol.">
        <title>The Global Catalogue of Microorganisms (GCM) 10K type strain sequencing project: providing services to taxonomists for standard genome sequencing and annotation.</title>
        <authorList>
            <consortium name="The Broad Institute Genomics Platform"/>
            <consortium name="The Broad Institute Genome Sequencing Center for Infectious Disease"/>
            <person name="Wu L."/>
            <person name="Ma J."/>
        </authorList>
    </citation>
    <scope>NUCLEOTIDE SEQUENCE [LARGE SCALE GENOMIC DNA]</scope>
    <source>
        <strain evidence="3">ZS-22-S1</strain>
    </source>
</reference>
<sequence length="151" mass="17532">MSAEYNAMTIAKWFIAWAEEEEGADLSNLKLQKLLYYAQGHHLAATGTPLFGEEIQAWSHGPVVPAVYHEFKHYGSHDVTLEPDDPFVFDEVDEETAEFLSKVWNTYGGYAAWRLRNMTHDERPWKDHFSGHRSVVIPKSELQQYFKSVRR</sequence>
<name>A0ABV9S347_9PSEU</name>
<dbReference type="Pfam" id="PF13274">
    <property type="entry name" value="SocA_Panacea"/>
    <property type="match status" value="1"/>
</dbReference>
<evidence type="ECO:0000259" key="1">
    <source>
        <dbReference type="Pfam" id="PF13274"/>
    </source>
</evidence>
<feature type="domain" description="Antitoxin SocA-like Panacea" evidence="1">
    <location>
        <begin position="31"/>
        <end position="126"/>
    </location>
</feature>
<dbReference type="InterPro" id="IPR025272">
    <property type="entry name" value="SocA_Panacea"/>
</dbReference>
<keyword evidence="3" id="KW-1185">Reference proteome</keyword>
<dbReference type="RefSeq" id="WP_378056804.1">
    <property type="nucleotide sequence ID" value="NZ_JBHSIS010000006.1"/>
</dbReference>